<gene>
    <name evidence="3" type="ORF">QBC32DRAFT_356409</name>
</gene>
<comment type="caution">
    <text evidence="3">The sequence shown here is derived from an EMBL/GenBank/DDBJ whole genome shotgun (WGS) entry which is preliminary data.</text>
</comment>
<dbReference type="GO" id="GO:0032259">
    <property type="term" value="P:methylation"/>
    <property type="evidence" value="ECO:0007669"/>
    <property type="project" value="UniProtKB-KW"/>
</dbReference>
<name>A0AAN6SAU1_9PEZI</name>
<accession>A0AAN6SAU1</accession>
<dbReference type="PANTHER" id="PTHR43591:SF10">
    <property type="entry name" value="ABC TRANSMEMBRANE TYPE-1 DOMAIN-CONTAINING PROTEIN-RELATED"/>
    <property type="match status" value="1"/>
</dbReference>
<feature type="region of interest" description="Disordered" evidence="2">
    <location>
        <begin position="1"/>
        <end position="39"/>
    </location>
</feature>
<dbReference type="AlphaFoldDB" id="A0AAN6SAU1"/>
<dbReference type="Gene3D" id="3.40.50.150">
    <property type="entry name" value="Vaccinia Virus protein VP39"/>
    <property type="match status" value="1"/>
</dbReference>
<dbReference type="CDD" id="cd02440">
    <property type="entry name" value="AdoMet_MTases"/>
    <property type="match status" value="1"/>
</dbReference>
<keyword evidence="4" id="KW-1185">Reference proteome</keyword>
<keyword evidence="3" id="KW-0808">Transferase</keyword>
<feature type="compositionally biased region" description="Low complexity" evidence="2">
    <location>
        <begin position="1"/>
        <end position="18"/>
    </location>
</feature>
<evidence type="ECO:0000313" key="4">
    <source>
        <dbReference type="Proteomes" id="UP001303222"/>
    </source>
</evidence>
<keyword evidence="3" id="KW-0489">Methyltransferase</keyword>
<proteinExistence type="inferred from homology"/>
<dbReference type="PANTHER" id="PTHR43591">
    <property type="entry name" value="METHYLTRANSFERASE"/>
    <property type="match status" value="1"/>
</dbReference>
<dbReference type="GO" id="GO:0008168">
    <property type="term" value="F:methyltransferase activity"/>
    <property type="evidence" value="ECO:0007669"/>
    <property type="project" value="UniProtKB-KW"/>
</dbReference>
<dbReference type="EMBL" id="MU859504">
    <property type="protein sequence ID" value="KAK3946819.1"/>
    <property type="molecule type" value="Genomic_DNA"/>
</dbReference>
<dbReference type="InterPro" id="IPR029063">
    <property type="entry name" value="SAM-dependent_MTases_sf"/>
</dbReference>
<sequence>MSSPAKQPQSPAPEAASPNGEAKSPTPGPTSPGTQASGLLSGAHWADVGLPEADLENDLDSTLGSDVESSTASISSSILRYRTINGRTYHSDSVTDGEYWGPNDKKANEVLDIFHHVWTLTLNGNLYTAPITDDPENIIDIGTGTGLWALDVADKFPNCNVIGTDISPIQPSWVPPNLCYEIDDASKEWAHKDNYFDFVHIRWLTGAIKDWTAVYKEAYRCLKPGGWIEHMDCSGQVISEDDSVTEDSALKQWGRIWEEAGRRIGNPVNILTANLQEHGMKAAGFVNLTKKDYLIPVSPWPKDEKMKEIGLYFRMTWLSDIEGICQFMFSNVMGWEKYEISTYIAHLKAEMKNPDIHGFVVYRVVYAQKPLDAED</sequence>
<protein>
    <submittedName>
        <fullName evidence="3">S-adenosyl-L-methionine-dependent methyltransferase</fullName>
    </submittedName>
</protein>
<dbReference type="SUPFAM" id="SSF53335">
    <property type="entry name" value="S-adenosyl-L-methionine-dependent methyltransferases"/>
    <property type="match status" value="1"/>
</dbReference>
<dbReference type="Pfam" id="PF13489">
    <property type="entry name" value="Methyltransf_23"/>
    <property type="match status" value="1"/>
</dbReference>
<reference evidence="3" key="2">
    <citation type="submission" date="2023-06" db="EMBL/GenBank/DDBJ databases">
        <authorList>
            <consortium name="Lawrence Berkeley National Laboratory"/>
            <person name="Mondo S.J."/>
            <person name="Hensen N."/>
            <person name="Bonometti L."/>
            <person name="Westerberg I."/>
            <person name="Brannstrom I.O."/>
            <person name="Guillou S."/>
            <person name="Cros-Aarteil S."/>
            <person name="Calhoun S."/>
            <person name="Haridas S."/>
            <person name="Kuo A."/>
            <person name="Pangilinan J."/>
            <person name="Riley R."/>
            <person name="Labutti K."/>
            <person name="Andreopoulos B."/>
            <person name="Lipzen A."/>
            <person name="Chen C."/>
            <person name="Yanf M."/>
            <person name="Daum C."/>
            <person name="Ng V."/>
            <person name="Clum A."/>
            <person name="Steindorff A."/>
            <person name="Ohm R."/>
            <person name="Martin F."/>
            <person name="Silar P."/>
            <person name="Natvig D."/>
            <person name="Lalanne C."/>
            <person name="Gautier V."/>
            <person name="Ament-Velasquez S.L."/>
            <person name="Kruys A."/>
            <person name="Hutchinson M.I."/>
            <person name="Powell A.J."/>
            <person name="Barry K."/>
            <person name="Miller A.N."/>
            <person name="Grigoriev I.V."/>
            <person name="Debuchy R."/>
            <person name="Gladieux P."/>
            <person name="Thoren M.H."/>
            <person name="Johannesson H."/>
        </authorList>
    </citation>
    <scope>NUCLEOTIDE SEQUENCE</scope>
    <source>
        <strain evidence="3">CBS 626.80</strain>
    </source>
</reference>
<dbReference type="Proteomes" id="UP001303222">
    <property type="component" value="Unassembled WGS sequence"/>
</dbReference>
<evidence type="ECO:0000256" key="1">
    <source>
        <dbReference type="ARBA" id="ARBA00038158"/>
    </source>
</evidence>
<organism evidence="3 4">
    <name type="scientific">Pseudoneurospora amorphoporcata</name>
    <dbReference type="NCBI Taxonomy" id="241081"/>
    <lineage>
        <taxon>Eukaryota</taxon>
        <taxon>Fungi</taxon>
        <taxon>Dikarya</taxon>
        <taxon>Ascomycota</taxon>
        <taxon>Pezizomycotina</taxon>
        <taxon>Sordariomycetes</taxon>
        <taxon>Sordariomycetidae</taxon>
        <taxon>Sordariales</taxon>
        <taxon>Sordariaceae</taxon>
        <taxon>Pseudoneurospora</taxon>
    </lineage>
</organism>
<evidence type="ECO:0000313" key="3">
    <source>
        <dbReference type="EMBL" id="KAK3946819.1"/>
    </source>
</evidence>
<reference evidence="3" key="1">
    <citation type="journal article" date="2023" name="Mol. Phylogenet. Evol.">
        <title>Genome-scale phylogeny and comparative genomics of the fungal order Sordariales.</title>
        <authorList>
            <person name="Hensen N."/>
            <person name="Bonometti L."/>
            <person name="Westerberg I."/>
            <person name="Brannstrom I.O."/>
            <person name="Guillou S."/>
            <person name="Cros-Aarteil S."/>
            <person name="Calhoun S."/>
            <person name="Haridas S."/>
            <person name="Kuo A."/>
            <person name="Mondo S."/>
            <person name="Pangilinan J."/>
            <person name="Riley R."/>
            <person name="LaButti K."/>
            <person name="Andreopoulos B."/>
            <person name="Lipzen A."/>
            <person name="Chen C."/>
            <person name="Yan M."/>
            <person name="Daum C."/>
            <person name="Ng V."/>
            <person name="Clum A."/>
            <person name="Steindorff A."/>
            <person name="Ohm R.A."/>
            <person name="Martin F."/>
            <person name="Silar P."/>
            <person name="Natvig D.O."/>
            <person name="Lalanne C."/>
            <person name="Gautier V."/>
            <person name="Ament-Velasquez S.L."/>
            <person name="Kruys A."/>
            <person name="Hutchinson M.I."/>
            <person name="Powell A.J."/>
            <person name="Barry K."/>
            <person name="Miller A.N."/>
            <person name="Grigoriev I.V."/>
            <person name="Debuchy R."/>
            <person name="Gladieux P."/>
            <person name="Hiltunen Thoren M."/>
            <person name="Johannesson H."/>
        </authorList>
    </citation>
    <scope>NUCLEOTIDE SEQUENCE</scope>
    <source>
        <strain evidence="3">CBS 626.80</strain>
    </source>
</reference>
<comment type="similarity">
    <text evidence="1">Belongs to the methyltransferase superfamily. LaeA methyltransferase family.</text>
</comment>
<evidence type="ECO:0000256" key="2">
    <source>
        <dbReference type="SAM" id="MobiDB-lite"/>
    </source>
</evidence>